<keyword evidence="8" id="KW-0808">Transferase</keyword>
<dbReference type="AlphaFoldDB" id="A0A6G8QC21"/>
<dbReference type="InterPro" id="IPR019432">
    <property type="entry name" value="Acyltransferase_MbtK/IucB-like"/>
</dbReference>
<evidence type="ECO:0000256" key="4">
    <source>
        <dbReference type="ARBA" id="ARBA00023251"/>
    </source>
</evidence>
<feature type="region of interest" description="Disordered" evidence="6">
    <location>
        <begin position="1"/>
        <end position="20"/>
    </location>
</feature>
<evidence type="ECO:0000256" key="5">
    <source>
        <dbReference type="ARBA" id="ARBA00031122"/>
    </source>
</evidence>
<name>A0A6G8QC21_9ACTN</name>
<dbReference type="RefSeq" id="WP_166177896.1">
    <property type="nucleotide sequence ID" value="NZ_CP045119.1"/>
</dbReference>
<evidence type="ECO:0000313" key="8">
    <source>
        <dbReference type="EMBL" id="QIN84054.1"/>
    </source>
</evidence>
<feature type="compositionally biased region" description="Gly residues" evidence="6">
    <location>
        <begin position="9"/>
        <end position="18"/>
    </location>
</feature>
<comment type="pathway">
    <text evidence="2">Siderophore biosynthesis.</text>
</comment>
<comment type="function">
    <text evidence="1">Acyltransferase required for the direct transfer of medium- to long-chain fatty acyl moieties from a carrier protein (MbtL) on to the epsilon-amino group of lysine residue in the mycobactin core.</text>
</comment>
<dbReference type="KEGG" id="rub:GBA63_16425"/>
<dbReference type="PANTHER" id="PTHR31438">
    <property type="entry name" value="LYSINE N-ACYLTRANSFERASE C17G9.06C-RELATED"/>
    <property type="match status" value="1"/>
</dbReference>
<dbReference type="GO" id="GO:0016410">
    <property type="term" value="F:N-acyltransferase activity"/>
    <property type="evidence" value="ECO:0007669"/>
    <property type="project" value="TreeGrafter"/>
</dbReference>
<organism evidence="8 9">
    <name type="scientific">Rubrobacter tropicus</name>
    <dbReference type="NCBI Taxonomy" id="2653851"/>
    <lineage>
        <taxon>Bacteria</taxon>
        <taxon>Bacillati</taxon>
        <taxon>Actinomycetota</taxon>
        <taxon>Rubrobacteria</taxon>
        <taxon>Rubrobacterales</taxon>
        <taxon>Rubrobacteraceae</taxon>
        <taxon>Rubrobacter</taxon>
    </lineage>
</organism>
<accession>A0A6G8QC21</accession>
<feature type="domain" description="N-acetyltransferase" evidence="7">
    <location>
        <begin position="22"/>
        <end position="191"/>
    </location>
</feature>
<dbReference type="UniPathway" id="UPA00011"/>
<gene>
    <name evidence="8" type="ORF">GBA63_16425</name>
</gene>
<sequence>MPVLAETGEGPGKAGGMGPREVSFRRLRSSDLDLLHRWLNAPHVLRWWYDEGTSYREIEERYLPRIEGRETVKPFAILHQDNPIGYIQSYPISDGGDEQYAALVDVEASAGVDLFIGDPRYVHRGLGQYIVRAFLSEHVFSNPGVEVCAIGPEPKNKAAIRAYEKAGFRFFKTVQIPGKPETEYLMTLTRKEFEGHFD</sequence>
<keyword evidence="4" id="KW-0046">Antibiotic resistance</keyword>
<evidence type="ECO:0000259" key="7">
    <source>
        <dbReference type="PROSITE" id="PS51186"/>
    </source>
</evidence>
<evidence type="ECO:0000256" key="2">
    <source>
        <dbReference type="ARBA" id="ARBA00004924"/>
    </source>
</evidence>
<dbReference type="SMART" id="SM01006">
    <property type="entry name" value="AlcB"/>
    <property type="match status" value="1"/>
</dbReference>
<reference evidence="8 9" key="1">
    <citation type="submission" date="2019-10" db="EMBL/GenBank/DDBJ databases">
        <title>Rubrobacter sp nov SCSIO 52090 isolated from a deep-sea sediment in the South China Sea.</title>
        <authorList>
            <person name="Chen R.W."/>
        </authorList>
    </citation>
    <scope>NUCLEOTIDE SEQUENCE [LARGE SCALE GENOMIC DNA]</scope>
    <source>
        <strain evidence="8 9">SCSIO 52909</strain>
    </source>
</reference>
<proteinExistence type="predicted"/>
<evidence type="ECO:0000313" key="9">
    <source>
        <dbReference type="Proteomes" id="UP000501452"/>
    </source>
</evidence>
<dbReference type="SUPFAM" id="SSF55729">
    <property type="entry name" value="Acyl-CoA N-acyltransferases (Nat)"/>
    <property type="match status" value="1"/>
</dbReference>
<dbReference type="Gene3D" id="3.40.630.30">
    <property type="match status" value="1"/>
</dbReference>
<dbReference type="PANTHER" id="PTHR31438:SF1">
    <property type="entry name" value="LYSINE N-ACYLTRANSFERASE C17G9.06C-RELATED"/>
    <property type="match status" value="1"/>
</dbReference>
<dbReference type="Proteomes" id="UP000501452">
    <property type="component" value="Chromosome"/>
</dbReference>
<evidence type="ECO:0000256" key="3">
    <source>
        <dbReference type="ARBA" id="ARBA00020586"/>
    </source>
</evidence>
<evidence type="ECO:0000256" key="1">
    <source>
        <dbReference type="ARBA" id="ARBA00003818"/>
    </source>
</evidence>
<dbReference type="GO" id="GO:0046677">
    <property type="term" value="P:response to antibiotic"/>
    <property type="evidence" value="ECO:0007669"/>
    <property type="project" value="UniProtKB-KW"/>
</dbReference>
<dbReference type="GO" id="GO:0019290">
    <property type="term" value="P:siderophore biosynthetic process"/>
    <property type="evidence" value="ECO:0007669"/>
    <property type="project" value="InterPro"/>
</dbReference>
<evidence type="ECO:0000256" key="6">
    <source>
        <dbReference type="SAM" id="MobiDB-lite"/>
    </source>
</evidence>
<dbReference type="PROSITE" id="PS51186">
    <property type="entry name" value="GNAT"/>
    <property type="match status" value="1"/>
</dbReference>
<dbReference type="Pfam" id="PF13523">
    <property type="entry name" value="Acetyltransf_8"/>
    <property type="match status" value="1"/>
</dbReference>
<dbReference type="EMBL" id="CP045119">
    <property type="protein sequence ID" value="QIN84054.1"/>
    <property type="molecule type" value="Genomic_DNA"/>
</dbReference>
<dbReference type="InterPro" id="IPR016181">
    <property type="entry name" value="Acyl_CoA_acyltransferase"/>
</dbReference>
<dbReference type="InterPro" id="IPR000182">
    <property type="entry name" value="GNAT_dom"/>
</dbReference>
<keyword evidence="9" id="KW-1185">Reference proteome</keyword>
<protein>
    <recommendedName>
        <fullName evidence="3">Lysine N-acyltransferase MbtK</fullName>
    </recommendedName>
    <alternativeName>
        <fullName evidence="5">Mycobactin synthase protein K</fullName>
    </alternativeName>
</protein>